<evidence type="ECO:0000256" key="6">
    <source>
        <dbReference type="ARBA" id="ARBA00022430"/>
    </source>
</evidence>
<dbReference type="GO" id="GO:0000287">
    <property type="term" value="F:magnesium ion binding"/>
    <property type="evidence" value="ECO:0007669"/>
    <property type="project" value="InterPro"/>
</dbReference>
<comment type="pathway">
    <text evidence="3 14 15">Amino-acid biosynthesis; L-leucine biosynthesis; L-leucine from 3-methyl-2-oxobutanoate: step 3/4.</text>
</comment>
<keyword evidence="9 14" id="KW-0460">Magnesium</keyword>
<dbReference type="Pfam" id="PF00180">
    <property type="entry name" value="Iso_dh"/>
    <property type="match status" value="1"/>
</dbReference>
<comment type="subunit">
    <text evidence="5 14 15">Homodimer.</text>
</comment>
<evidence type="ECO:0000256" key="10">
    <source>
        <dbReference type="ARBA" id="ARBA00023002"/>
    </source>
</evidence>
<evidence type="ECO:0000256" key="3">
    <source>
        <dbReference type="ARBA" id="ARBA00004762"/>
    </source>
</evidence>
<evidence type="ECO:0000256" key="1">
    <source>
        <dbReference type="ARBA" id="ARBA00000624"/>
    </source>
</evidence>
<keyword evidence="10 14" id="KW-0560">Oxidoreductase</keyword>
<keyword evidence="8 14" id="KW-0479">Metal-binding</keyword>
<evidence type="ECO:0000259" key="16">
    <source>
        <dbReference type="SMART" id="SM01329"/>
    </source>
</evidence>
<comment type="subcellular location">
    <subcellularLocation>
        <location evidence="14">Cytoplasm</location>
    </subcellularLocation>
</comment>
<evidence type="ECO:0000256" key="12">
    <source>
        <dbReference type="ARBA" id="ARBA00023211"/>
    </source>
</evidence>
<dbReference type="SMART" id="SM01329">
    <property type="entry name" value="Iso_dh"/>
    <property type="match status" value="1"/>
</dbReference>
<keyword evidence="12 14" id="KW-0464">Manganese</keyword>
<dbReference type="PANTHER" id="PTHR42979">
    <property type="entry name" value="3-ISOPROPYLMALATE DEHYDROGENASE"/>
    <property type="match status" value="1"/>
</dbReference>
<dbReference type="OrthoDB" id="9806254at2"/>
<dbReference type="SUPFAM" id="SSF53659">
    <property type="entry name" value="Isocitrate/Isopropylmalate dehydrogenase-like"/>
    <property type="match status" value="1"/>
</dbReference>
<dbReference type="AlphaFoldDB" id="A0A2U3L1A8"/>
<sequence length="369" mass="38712">MLLNLTILPGDGIGPEVTEQAVLVLQSVADAFGHQLRLQRKPIGGAALTAANDPLPADTLRACLASSAVLLGAVGSPAFDHNPGHLRPEAGLLRLRRELGAYANLRPAVFFPALEDCSPLRPEVVRGTDIMIVRELLGGAYFGQPRSIEGNPGSQVAVNTMRYAESEIERIARVAFELAMKRKRKVLSVDKANVLECSRLWREVVTRIGKDYPGVKLGHQYVDSAAMLLVQRPTDFDVVLTENMFGDILSDQAGGVVGSLGLLASASVGGPVGLYEPVHGSAPDIAGKGIANPLGAILSAAMLLRHSFKLEAEAACIENAVSTVLSQGARTADLAGKGHPAISTAEMGRRVVEAAKASSIPAGPAEKSA</sequence>
<dbReference type="GO" id="GO:0051287">
    <property type="term" value="F:NAD binding"/>
    <property type="evidence" value="ECO:0007669"/>
    <property type="project" value="InterPro"/>
</dbReference>
<proteinExistence type="inferred from homology"/>
<feature type="binding site" evidence="14">
    <location>
        <position position="223"/>
    </location>
    <ligand>
        <name>Mg(2+)</name>
        <dbReference type="ChEBI" id="CHEBI:18420"/>
    </ligand>
</feature>
<comment type="caution">
    <text evidence="14">Lacks conserved residue(s) required for the propagation of feature annotation.</text>
</comment>
<gene>
    <name evidence="14 17" type="primary">leuB</name>
    <name evidence="17" type="ORF">SBA1_600018</name>
</gene>
<dbReference type="EMBL" id="OMOD01000156">
    <property type="protein sequence ID" value="SPF45715.1"/>
    <property type="molecule type" value="Genomic_DNA"/>
</dbReference>
<feature type="binding site" evidence="14">
    <location>
        <position position="247"/>
    </location>
    <ligand>
        <name>Mg(2+)</name>
        <dbReference type="ChEBI" id="CHEBI:18420"/>
    </ligand>
</feature>
<evidence type="ECO:0000313" key="18">
    <source>
        <dbReference type="Proteomes" id="UP000238701"/>
    </source>
</evidence>
<feature type="domain" description="Isopropylmalate dehydrogenase-like" evidence="16">
    <location>
        <begin position="4"/>
        <end position="351"/>
    </location>
</feature>
<keyword evidence="14" id="KW-0963">Cytoplasm</keyword>
<dbReference type="NCBIfam" id="TIGR00169">
    <property type="entry name" value="leuB"/>
    <property type="match status" value="1"/>
</dbReference>
<keyword evidence="6 14" id="KW-0432">Leucine biosynthesis</keyword>
<dbReference type="EC" id="1.1.1.85" evidence="14"/>
<comment type="catalytic activity">
    <reaction evidence="1 14 15">
        <text>(2R,3S)-3-isopropylmalate + NAD(+) = 4-methyl-2-oxopentanoate + CO2 + NADH</text>
        <dbReference type="Rhea" id="RHEA:32271"/>
        <dbReference type="ChEBI" id="CHEBI:16526"/>
        <dbReference type="ChEBI" id="CHEBI:17865"/>
        <dbReference type="ChEBI" id="CHEBI:35121"/>
        <dbReference type="ChEBI" id="CHEBI:57540"/>
        <dbReference type="ChEBI" id="CHEBI:57945"/>
        <dbReference type="EC" id="1.1.1.85"/>
    </reaction>
</comment>
<dbReference type="HAMAP" id="MF_01033">
    <property type="entry name" value="LeuB_type1"/>
    <property type="match status" value="1"/>
</dbReference>
<evidence type="ECO:0000256" key="11">
    <source>
        <dbReference type="ARBA" id="ARBA00023027"/>
    </source>
</evidence>
<dbReference type="UniPathway" id="UPA00048">
    <property type="reaction ID" value="UER00072"/>
</dbReference>
<dbReference type="PROSITE" id="PS00470">
    <property type="entry name" value="IDH_IMDH"/>
    <property type="match status" value="1"/>
</dbReference>
<feature type="site" description="Important for catalysis" evidence="14">
    <location>
        <position position="191"/>
    </location>
</feature>
<name>A0A2U3L1A8_9BACT</name>
<feature type="binding site" evidence="14">
    <location>
        <position position="106"/>
    </location>
    <ligand>
        <name>substrate</name>
    </ligand>
</feature>
<comment type="cofactor">
    <cofactor evidence="14 15">
        <name>Mg(2+)</name>
        <dbReference type="ChEBI" id="CHEBI:18420"/>
    </cofactor>
    <cofactor evidence="14 15">
        <name>Mn(2+)</name>
        <dbReference type="ChEBI" id="CHEBI:29035"/>
    </cofactor>
    <text evidence="14 15">Binds 1 Mg(2+) or Mn(2+) ion per subunit.</text>
</comment>
<organism evidence="17 18">
    <name type="scientific">Candidatus Sulfotelmatobacter kueseliae</name>
    <dbReference type="NCBI Taxonomy" id="2042962"/>
    <lineage>
        <taxon>Bacteria</taxon>
        <taxon>Pseudomonadati</taxon>
        <taxon>Acidobacteriota</taxon>
        <taxon>Terriglobia</taxon>
        <taxon>Terriglobales</taxon>
        <taxon>Candidatus Korobacteraceae</taxon>
        <taxon>Candidatus Sulfotelmatobacter</taxon>
    </lineage>
</organism>
<evidence type="ECO:0000313" key="17">
    <source>
        <dbReference type="EMBL" id="SPF45715.1"/>
    </source>
</evidence>
<feature type="binding site" evidence="14">
    <location>
        <position position="223"/>
    </location>
    <ligand>
        <name>substrate</name>
    </ligand>
</feature>
<protein>
    <recommendedName>
        <fullName evidence="14">3-isopropylmalate dehydrogenase</fullName>
        <ecNumber evidence="14">1.1.1.85</ecNumber>
    </recommendedName>
    <alternativeName>
        <fullName evidence="14">3-IPM-DH</fullName>
    </alternativeName>
    <alternativeName>
        <fullName evidence="14">Beta-IPM dehydrogenase</fullName>
        <shortName evidence="14">IMDH</shortName>
    </alternativeName>
</protein>
<dbReference type="PANTHER" id="PTHR42979:SF1">
    <property type="entry name" value="3-ISOPROPYLMALATE DEHYDROGENASE"/>
    <property type="match status" value="1"/>
</dbReference>
<keyword evidence="13 14" id="KW-0100">Branched-chain amino acid biosynthesis</keyword>
<evidence type="ECO:0000256" key="14">
    <source>
        <dbReference type="HAMAP-Rule" id="MF_01033"/>
    </source>
</evidence>
<feature type="binding site" evidence="14">
    <location>
        <position position="96"/>
    </location>
    <ligand>
        <name>substrate</name>
    </ligand>
</feature>
<evidence type="ECO:0000256" key="9">
    <source>
        <dbReference type="ARBA" id="ARBA00022842"/>
    </source>
</evidence>
<evidence type="ECO:0000256" key="15">
    <source>
        <dbReference type="RuleBase" id="RU004445"/>
    </source>
</evidence>
<evidence type="ECO:0000256" key="4">
    <source>
        <dbReference type="ARBA" id="ARBA00008319"/>
    </source>
</evidence>
<dbReference type="GO" id="GO:0005829">
    <property type="term" value="C:cytosol"/>
    <property type="evidence" value="ECO:0007669"/>
    <property type="project" value="TreeGrafter"/>
</dbReference>
<feature type="binding site" evidence="14">
    <location>
        <position position="134"/>
    </location>
    <ligand>
        <name>substrate</name>
    </ligand>
</feature>
<feature type="site" description="Important for catalysis" evidence="14">
    <location>
        <position position="141"/>
    </location>
</feature>
<dbReference type="Gene3D" id="3.40.718.10">
    <property type="entry name" value="Isopropylmalate Dehydrogenase"/>
    <property type="match status" value="1"/>
</dbReference>
<feature type="binding site" evidence="14">
    <location>
        <position position="251"/>
    </location>
    <ligand>
        <name>Mg(2+)</name>
        <dbReference type="ChEBI" id="CHEBI:18420"/>
    </ligand>
</feature>
<dbReference type="InterPro" id="IPR019818">
    <property type="entry name" value="IsoCit/isopropylmalate_DH_CS"/>
</dbReference>
<dbReference type="Proteomes" id="UP000238701">
    <property type="component" value="Unassembled WGS sequence"/>
</dbReference>
<keyword evidence="7 14" id="KW-0028">Amino-acid biosynthesis</keyword>
<evidence type="ECO:0000256" key="8">
    <source>
        <dbReference type="ARBA" id="ARBA00022723"/>
    </source>
</evidence>
<evidence type="ECO:0000256" key="5">
    <source>
        <dbReference type="ARBA" id="ARBA00011738"/>
    </source>
</evidence>
<dbReference type="InterPro" id="IPR024084">
    <property type="entry name" value="IsoPropMal-DH-like_dom"/>
</dbReference>
<evidence type="ECO:0000256" key="2">
    <source>
        <dbReference type="ARBA" id="ARBA00001936"/>
    </source>
</evidence>
<accession>A0A2U3L1A8</accession>
<evidence type="ECO:0000256" key="7">
    <source>
        <dbReference type="ARBA" id="ARBA00022605"/>
    </source>
</evidence>
<feature type="binding site" evidence="14">
    <location>
        <begin position="280"/>
        <end position="292"/>
    </location>
    <ligand>
        <name>NAD(+)</name>
        <dbReference type="ChEBI" id="CHEBI:57540"/>
    </ligand>
</feature>
<dbReference type="GO" id="GO:0003862">
    <property type="term" value="F:3-isopropylmalate dehydrogenase activity"/>
    <property type="evidence" value="ECO:0007669"/>
    <property type="project" value="UniProtKB-UniRule"/>
</dbReference>
<dbReference type="GO" id="GO:0009098">
    <property type="term" value="P:L-leucine biosynthetic process"/>
    <property type="evidence" value="ECO:0007669"/>
    <property type="project" value="UniProtKB-UniRule"/>
</dbReference>
<dbReference type="FunFam" id="3.40.718.10:FF:000006">
    <property type="entry name" value="3-isopropylmalate dehydrogenase"/>
    <property type="match status" value="1"/>
</dbReference>
<comment type="cofactor">
    <cofactor evidence="2">
        <name>Mn(2+)</name>
        <dbReference type="ChEBI" id="CHEBI:29035"/>
    </cofactor>
</comment>
<evidence type="ECO:0000256" key="13">
    <source>
        <dbReference type="ARBA" id="ARBA00023304"/>
    </source>
</evidence>
<comment type="function">
    <text evidence="14 15">Catalyzes the oxidation of 3-carboxy-2-hydroxy-4-methylpentanoate (3-isopropylmalate) to 3-carboxy-4-methyl-2-oxopentanoate. The product decarboxylates to 4-methyl-2 oxopentanoate.</text>
</comment>
<comment type="similarity">
    <text evidence="4 14">Belongs to the isocitrate and isopropylmalate dehydrogenases family. LeuB type 1 subfamily.</text>
</comment>
<reference evidence="18" key="1">
    <citation type="submission" date="2018-02" db="EMBL/GenBank/DDBJ databases">
        <authorList>
            <person name="Hausmann B."/>
        </authorList>
    </citation>
    <scope>NUCLEOTIDE SEQUENCE [LARGE SCALE GENOMIC DNA]</scope>
    <source>
        <strain evidence="18">Peat soil MAG SbA1</strain>
    </source>
</reference>
<keyword evidence="11 14" id="KW-0520">NAD</keyword>
<dbReference type="InterPro" id="IPR004429">
    <property type="entry name" value="Isopropylmalate_DH"/>
</dbReference>